<feature type="region of interest" description="Disordered" evidence="1">
    <location>
        <begin position="1"/>
        <end position="22"/>
    </location>
</feature>
<organism evidence="2 3">
    <name type="scientific">Discostella pseudostelligera</name>
    <dbReference type="NCBI Taxonomy" id="259834"/>
    <lineage>
        <taxon>Eukaryota</taxon>
        <taxon>Sar</taxon>
        <taxon>Stramenopiles</taxon>
        <taxon>Ochrophyta</taxon>
        <taxon>Bacillariophyta</taxon>
        <taxon>Coscinodiscophyceae</taxon>
        <taxon>Thalassiosirophycidae</taxon>
        <taxon>Stephanodiscales</taxon>
        <taxon>Stephanodiscaceae</taxon>
        <taxon>Discostella</taxon>
    </lineage>
</organism>
<gene>
    <name evidence="2" type="ORF">ACHAWU_009500</name>
</gene>
<sequence>MTMTTNDDNISTTNNANVDDNVGNTIHEKGEYYQHGKPYQGICVVFAPWRISPKKTEIIGREGGAMMHLNIKPTRHYNGNHANYLTLNFNNI</sequence>
<feature type="compositionally biased region" description="Low complexity" evidence="1">
    <location>
        <begin position="1"/>
        <end position="17"/>
    </location>
</feature>
<dbReference type="EMBL" id="JALLBG020000256">
    <property type="protein sequence ID" value="KAL3757655.1"/>
    <property type="molecule type" value="Genomic_DNA"/>
</dbReference>
<name>A0ABD3M0U0_9STRA</name>
<evidence type="ECO:0000313" key="2">
    <source>
        <dbReference type="EMBL" id="KAL3757655.1"/>
    </source>
</evidence>
<accession>A0ABD3M0U0</accession>
<protein>
    <submittedName>
        <fullName evidence="2">Uncharacterized protein</fullName>
    </submittedName>
</protein>
<dbReference type="AlphaFoldDB" id="A0ABD3M0U0"/>
<proteinExistence type="predicted"/>
<evidence type="ECO:0000313" key="3">
    <source>
        <dbReference type="Proteomes" id="UP001530293"/>
    </source>
</evidence>
<reference evidence="2 3" key="1">
    <citation type="submission" date="2024-10" db="EMBL/GenBank/DDBJ databases">
        <title>Updated reference genomes for cyclostephanoid diatoms.</title>
        <authorList>
            <person name="Roberts W.R."/>
            <person name="Alverson A.J."/>
        </authorList>
    </citation>
    <scope>NUCLEOTIDE SEQUENCE [LARGE SCALE GENOMIC DNA]</scope>
    <source>
        <strain evidence="2 3">AJA232-27</strain>
    </source>
</reference>
<dbReference type="Proteomes" id="UP001530293">
    <property type="component" value="Unassembled WGS sequence"/>
</dbReference>
<comment type="caution">
    <text evidence="2">The sequence shown here is derived from an EMBL/GenBank/DDBJ whole genome shotgun (WGS) entry which is preliminary data.</text>
</comment>
<evidence type="ECO:0000256" key="1">
    <source>
        <dbReference type="SAM" id="MobiDB-lite"/>
    </source>
</evidence>
<keyword evidence="3" id="KW-1185">Reference proteome</keyword>